<keyword evidence="5" id="KW-0812">Transmembrane</keyword>
<evidence type="ECO:0000313" key="8">
    <source>
        <dbReference type="EMBL" id="KAH0817292.1"/>
    </source>
</evidence>
<dbReference type="GO" id="GO:0005737">
    <property type="term" value="C:cytoplasm"/>
    <property type="evidence" value="ECO:0007669"/>
    <property type="project" value="TreeGrafter"/>
</dbReference>
<feature type="region of interest" description="Disordered" evidence="4">
    <location>
        <begin position="2280"/>
        <end position="2338"/>
    </location>
</feature>
<dbReference type="GO" id="GO:0043197">
    <property type="term" value="C:dendritic spine"/>
    <property type="evidence" value="ECO:0007669"/>
    <property type="project" value="TreeGrafter"/>
</dbReference>
<dbReference type="CDD" id="cd06720">
    <property type="entry name" value="PDZ1_APBA1_3-like"/>
    <property type="match status" value="1"/>
</dbReference>
<dbReference type="InterPro" id="IPR003864">
    <property type="entry name" value="CSC1/OSCA1-like_7TM"/>
</dbReference>
<feature type="transmembrane region" description="Helical" evidence="5">
    <location>
        <begin position="383"/>
        <end position="404"/>
    </location>
</feature>
<evidence type="ECO:0000256" key="2">
    <source>
        <dbReference type="ARBA" id="ARBA00022553"/>
    </source>
</evidence>
<proteinExistence type="predicted"/>
<protein>
    <submittedName>
        <fullName evidence="8">Uncharacterized protein</fullName>
    </submittedName>
</protein>
<feature type="region of interest" description="Disordered" evidence="4">
    <location>
        <begin position="2353"/>
        <end position="2372"/>
    </location>
</feature>
<feature type="region of interest" description="Disordered" evidence="4">
    <location>
        <begin position="1800"/>
        <end position="1822"/>
    </location>
</feature>
<evidence type="ECO:0000256" key="3">
    <source>
        <dbReference type="ARBA" id="ARBA00022737"/>
    </source>
</evidence>
<dbReference type="InterPro" id="IPR036034">
    <property type="entry name" value="PDZ_sf"/>
</dbReference>
<reference evidence="8" key="1">
    <citation type="journal article" date="2020" name="J Insects Food Feed">
        <title>The yellow mealworm (Tenebrio molitor) genome: a resource for the emerging insects as food and feed industry.</title>
        <authorList>
            <person name="Eriksson T."/>
            <person name="Andere A."/>
            <person name="Kelstrup H."/>
            <person name="Emery V."/>
            <person name="Picard C."/>
        </authorList>
    </citation>
    <scope>NUCLEOTIDE SEQUENCE</scope>
    <source>
        <strain evidence="8">Stoneville</strain>
        <tissue evidence="8">Whole head</tissue>
    </source>
</reference>
<evidence type="ECO:0000256" key="4">
    <source>
        <dbReference type="SAM" id="MobiDB-lite"/>
    </source>
</evidence>
<feature type="transmembrane region" description="Helical" evidence="5">
    <location>
        <begin position="416"/>
        <end position="438"/>
    </location>
</feature>
<evidence type="ECO:0000313" key="9">
    <source>
        <dbReference type="Proteomes" id="UP000719412"/>
    </source>
</evidence>
<feature type="domain" description="PID" evidence="6">
    <location>
        <begin position="2409"/>
        <end position="2554"/>
    </location>
</feature>
<feature type="compositionally biased region" description="Polar residues" evidence="4">
    <location>
        <begin position="1937"/>
        <end position="1952"/>
    </location>
</feature>
<dbReference type="EMBL" id="JABDTM020019849">
    <property type="protein sequence ID" value="KAH0817292.1"/>
    <property type="molecule type" value="Genomic_DNA"/>
</dbReference>
<dbReference type="Gene3D" id="2.30.42.10">
    <property type="match status" value="2"/>
</dbReference>
<dbReference type="SUPFAM" id="SSF50156">
    <property type="entry name" value="PDZ domain-like"/>
    <property type="match status" value="2"/>
</dbReference>
<dbReference type="PROSITE" id="PS50106">
    <property type="entry name" value="PDZ"/>
    <property type="match status" value="2"/>
</dbReference>
<feature type="compositionally biased region" description="Basic and acidic residues" evidence="4">
    <location>
        <begin position="1805"/>
        <end position="1817"/>
    </location>
</feature>
<dbReference type="Pfam" id="PF16972">
    <property type="entry name" value="TipE"/>
    <property type="match status" value="2"/>
</dbReference>
<dbReference type="PROSITE" id="PS01179">
    <property type="entry name" value="PID"/>
    <property type="match status" value="1"/>
</dbReference>
<feature type="transmembrane region" description="Helical" evidence="5">
    <location>
        <begin position="1492"/>
        <end position="1510"/>
    </location>
</feature>
<dbReference type="PANTHER" id="PTHR12345">
    <property type="entry name" value="SYNTENIN RELATED"/>
    <property type="match status" value="1"/>
</dbReference>
<keyword evidence="5" id="KW-1133">Transmembrane helix</keyword>
<feature type="transmembrane region" description="Helical" evidence="5">
    <location>
        <begin position="1517"/>
        <end position="1535"/>
    </location>
</feature>
<feature type="transmembrane region" description="Helical" evidence="5">
    <location>
        <begin position="21"/>
        <end position="48"/>
    </location>
</feature>
<dbReference type="SMART" id="SM00462">
    <property type="entry name" value="PTB"/>
    <property type="match status" value="1"/>
</dbReference>
<evidence type="ECO:0000259" key="6">
    <source>
        <dbReference type="PROSITE" id="PS01179"/>
    </source>
</evidence>
<dbReference type="FunFam" id="2.30.42.10:FF:000007">
    <property type="entry name" value="Amyloid beta A4 protein-binding family A member"/>
    <property type="match status" value="1"/>
</dbReference>
<dbReference type="CDD" id="cd06793">
    <property type="entry name" value="PDZ2_APBA1_3-like"/>
    <property type="match status" value="1"/>
</dbReference>
<dbReference type="PANTHER" id="PTHR12345:SF16">
    <property type="entry name" value="X11L, ISOFORM F-RELATED"/>
    <property type="match status" value="1"/>
</dbReference>
<dbReference type="SUPFAM" id="SSF50729">
    <property type="entry name" value="PH domain-like"/>
    <property type="match status" value="1"/>
</dbReference>
<dbReference type="InterPro" id="IPR001478">
    <property type="entry name" value="PDZ"/>
</dbReference>
<feature type="transmembrane region" description="Helical" evidence="5">
    <location>
        <begin position="1372"/>
        <end position="1392"/>
    </location>
</feature>
<feature type="compositionally biased region" description="Acidic residues" evidence="4">
    <location>
        <begin position="2313"/>
        <end position="2322"/>
    </location>
</feature>
<comment type="caution">
    <text evidence="8">The sequence shown here is derived from an EMBL/GenBank/DDBJ whole genome shotgun (WGS) entry which is preliminary data.</text>
</comment>
<dbReference type="InterPro" id="IPR006020">
    <property type="entry name" value="PTB/PI_dom"/>
</dbReference>
<dbReference type="GO" id="GO:0007268">
    <property type="term" value="P:chemical synaptic transmission"/>
    <property type="evidence" value="ECO:0007669"/>
    <property type="project" value="TreeGrafter"/>
</dbReference>
<evidence type="ECO:0000256" key="5">
    <source>
        <dbReference type="SAM" id="Phobius"/>
    </source>
</evidence>
<dbReference type="SMART" id="SM00228">
    <property type="entry name" value="PDZ"/>
    <property type="match status" value="2"/>
</dbReference>
<dbReference type="InterPro" id="IPR031578">
    <property type="entry name" value="TipE"/>
</dbReference>
<dbReference type="FunFam" id="2.30.42.10:FF:000017">
    <property type="entry name" value="Amyloid beta A4 protein-binding family A member 1"/>
    <property type="match status" value="1"/>
</dbReference>
<keyword evidence="1" id="KW-0813">Transport</keyword>
<feature type="domain" description="PDZ" evidence="7">
    <location>
        <begin position="2589"/>
        <end position="2674"/>
    </location>
</feature>
<feature type="region of interest" description="Disordered" evidence="4">
    <location>
        <begin position="1937"/>
        <end position="1964"/>
    </location>
</feature>
<dbReference type="InterPro" id="IPR051230">
    <property type="entry name" value="APP-Binding"/>
</dbReference>
<keyword evidence="3" id="KW-0677">Repeat</keyword>
<evidence type="ECO:0000259" key="7">
    <source>
        <dbReference type="PROSITE" id="PS50106"/>
    </source>
</evidence>
<dbReference type="InterPro" id="IPR027815">
    <property type="entry name" value="CSC1/OSCA1-like_cyt"/>
</dbReference>
<gene>
    <name evidence="8" type="ORF">GEV33_005498</name>
</gene>
<feature type="transmembrane region" description="Helical" evidence="5">
    <location>
        <begin position="1328"/>
        <end position="1352"/>
    </location>
</feature>
<dbReference type="Pfam" id="PF02714">
    <property type="entry name" value="RSN1_7TM"/>
    <property type="match status" value="1"/>
</dbReference>
<dbReference type="GO" id="GO:0005886">
    <property type="term" value="C:plasma membrane"/>
    <property type="evidence" value="ECO:0007669"/>
    <property type="project" value="TreeGrafter"/>
</dbReference>
<dbReference type="Gene3D" id="2.30.29.30">
    <property type="entry name" value="Pleckstrin-homology domain (PH domain)/Phosphotyrosine-binding domain (PTB)"/>
    <property type="match status" value="1"/>
</dbReference>
<dbReference type="CDD" id="cd01208">
    <property type="entry name" value="PTB_X11"/>
    <property type="match status" value="1"/>
</dbReference>
<dbReference type="InterPro" id="IPR019320">
    <property type="entry name" value="BORCS8"/>
</dbReference>
<dbReference type="Proteomes" id="UP000719412">
    <property type="component" value="Unassembled WGS sequence"/>
</dbReference>
<feature type="transmembrane region" description="Helical" evidence="5">
    <location>
        <begin position="1243"/>
        <end position="1267"/>
    </location>
</feature>
<dbReference type="Pfam" id="PF00640">
    <property type="entry name" value="PID"/>
    <property type="match status" value="1"/>
</dbReference>
<evidence type="ECO:0000256" key="1">
    <source>
        <dbReference type="ARBA" id="ARBA00022448"/>
    </source>
</evidence>
<sequence length="2770" mass="310234">MPKKKPVPVEDLIIPPQDTRICGTICLCQMTLVLSSVAIVYLTVAIYVPSTRAMKSGISEDPVMCTTTRAVQVETCDWGSCGEWCLSKTSGSCMQIYVNLRQNGSNLLLANCTNTANKTCYGIDQENAKRSRCIADDCKNLTGTFNCTGGMCINITDAFECIFKDTDAPLKCSGRRGKITCIDLNGLYSCNRGTCERIRTPYNCDRRCVDIPTRNKNVILLSGDKVYLSQCQRAFDLESGEEIWNEAEDNIMMSSCYNILNTTRGVVAVDCVNGSLLANNILSDLTNFTYLSYLSVFNTIPLDEKRVIAPPEPDLLIANESKLLINLEGCVNTLRDECKEFLRVYGKDGTDHNARARFPCFYSNDNPGIVVARFDLATTTKQFLVASLLPSVLFVVSCLTLILCQRTVVVGDDAKMRFQSCVAADSVFAFLFLIPFVVDPAITSLMADYEPEPVTCVGTQHVYAEGLTNCSWASCREGCTREATRCHQIYVNYSKIPFRDWKPSLNAQWDVVDTRFLINAEGCGYPPSVNCSEFARQYGYSTAGTPFPCYYSRVYPDIVVARYSWDDTLRHLVLSITIPNLLFAASVGVLSYWYCPGCGKTCNKYMHHFPAEGVGGGDACAATASILLGRFPSVDFRHVNCVSLIYLTVAIYIPSYRAFHSGFEERPVMCQTVNTSMLNNCSWASCGEWCLTKTSGFCPQIHATTRQNGTKIQLLNCTNFRTSHCPPADTKELKKHNCNNGTECNSLRGLFNCSLGHCMNVSQIYECHYRADGFTVDSDKDNAKLNGLFECKGSKCTKIKRGFSCDRICKENITSVGKNVLITSGNKVYQASCDAAVATTAANGNQEGSEIEPTPFWSRQPNEVFMVSCHTILYNIDDLYINATDCINGTLYNSEDIPMPYMTFREFWNLTGKWRNVLDPQDKFVPMQSALTIYNTSRLYINLDGCVNTLKGECLDFLNSHGNDGKNQTAQSRYPCFYNKNNSFMVIARYDLKRTWRDLIIAISIPSVLFVISFITLCIIMQSVRVDDDTKMRCKYCFVKDNSDLAEMITANSKYEVSSPESDGRIPSATALTSRTIMITHISHAHRNAEDIKNYFTVRYPEIEIKDIQIAYRVKKLTKLEKQREITLEAKMYCILNHKPDLKVQTRGCIVCCPWKTKNALEYYTQEEAQLRDLVVAERRKVLENPLGIAFLTLSSEESAHHVINSFTPGSHRHWLITKAPSPADINWENLEISYRNWYSKAILINVILFLVLFFLTTPVMVVNIFNTLTSAQETFIRNLSPMLSDFLPTLLFLSMSALMPVLVAYSDEWMSHWTKSKQNHATMHKTFFFLLFMVLILPSLGLTSAQAFVLWSLETGNLSLHWECVFLADKGAFFVNYVITSALIGTALELLRFPELAMYVFRLLRIKSEAEKTSIRKEILSEFPFGIHYAWSLLIFTISTVYSLTCPLITPFGLLYLCLKHFVDKYNIYYVYRPITMCGEGQQIHADAVRMVRVAILLLQLIMAAFSFIRGALSLMSSISFICFIVSVAFFFFLSPFPSCRPVPANISNLPEISEQYTAPVLLSSQNIEQGDECVISSPSSYGSSNINDIGVRLMSEIESEKGAKIATMAFNGDSDLEVKVRKATERISENMHIVANEPSLAFYRLQEHVRKALNPMVDRRVDVNNLHQELQGHCYDIEYAVRWVADSTCNITRDNVSQLHSTDDEDVIIEREHTGGTYKLRDSRIIEIAGGRELFSQSRSKAVRKSRNSTVGEDGEKKIQKSPMRQGVWELRGRSNEAKKLKNSREYTETVFSSEVCSVTHQQNEKQREPTDIENKVSSPMTMTFPGEVVVFDDIGENWHIDENKRIDNEQHSNHTATNLFNSSDTDSEKVTKVIGNLPIAVYEGSPRRYGPRQMETNFSHPQLPSAQSLLASPSVYPPRPGFPQRVVFTPSPNENEVSPTAENNVFNKKTSPPPTTTTSTTTSTFDYLYEFSETRKVLEEFFKCPPPDEENRLEVEFQDLEYELRRQGGDSGNSYVGQRLAKGREQGDFCMRIDSPRKCFNNPVTNVQDQDMTEYENNFLDLSIGTGSSGDLGETEVGLQVGHSRNFTLSPETTDCDSNCGDLDSEVSLMLMENDLGPSSGLLGSNTDLAIPSDSLRLYSSMPVLEDGLSSGHASDTDNNNPTVMLMKRQITEIEREINQGICKSKQGNNKSQENGLSPNEDCVNVSPNDVNGCINNFEDPHILPQMDSLEKTPPPPAPAPHRLLQNEKSNDVEAAIKDIRLTLQRTKTLPLKCHPKEEHEENAVSPIWVPRQRGMSAASGDSDRKVNSGEEEENDTDLETDRLLGQQRTDDQGFYDEKEASNQMIQNYGHQYDPNIPESASFDDEPAVEPEPQQISETAVQPVSGARVFNPNTLPLGVGATGTVFRLHFLGSVEVDEEGGRKRRKRLKKNMVEVAVTKIKAPDGETQPSTEVDLFISTEKIMVLNTDLKEIMMDHALRTISYIADIGDLVVLMARRRFVPHEMEDAPKINRTPKMICHVFESEEAQFIAQSIGQAFQVAYMEFLKANGIEDHSFVKEMDYQEVLNSQEIFGDELQMFAKKEMQKEVVVPKAKGEILGVVIVESGWGSMLPTVVIANLAPAGAAARCGQLNIGDQIIAINGVSLVGLPLSTCQNYIKNSKNQTVVKLTVVPCAPVVEVKIKRPDTKYQLGFSVQNGVICSLLRGGIAERGGVRVGHRIIEINNQSVVAVPHEKIVNLLATSVGEILMKTMPTSMFRLLTGQENPVYI</sequence>
<name>A0A8J6HMU0_TENMO</name>
<dbReference type="Pfam" id="PF00595">
    <property type="entry name" value="PDZ"/>
    <property type="match status" value="2"/>
</dbReference>
<organism evidence="8 9">
    <name type="scientific">Tenebrio molitor</name>
    <name type="common">Yellow mealworm beetle</name>
    <dbReference type="NCBI Taxonomy" id="7067"/>
    <lineage>
        <taxon>Eukaryota</taxon>
        <taxon>Metazoa</taxon>
        <taxon>Ecdysozoa</taxon>
        <taxon>Arthropoda</taxon>
        <taxon>Hexapoda</taxon>
        <taxon>Insecta</taxon>
        <taxon>Pterygota</taxon>
        <taxon>Neoptera</taxon>
        <taxon>Endopterygota</taxon>
        <taxon>Coleoptera</taxon>
        <taxon>Polyphaga</taxon>
        <taxon>Cucujiformia</taxon>
        <taxon>Tenebrionidae</taxon>
        <taxon>Tenebrio</taxon>
    </lineage>
</organism>
<reference evidence="8" key="2">
    <citation type="submission" date="2021-08" db="EMBL/GenBank/DDBJ databases">
        <authorList>
            <person name="Eriksson T."/>
        </authorList>
    </citation>
    <scope>NUCLEOTIDE SEQUENCE</scope>
    <source>
        <strain evidence="8">Stoneville</strain>
        <tissue evidence="8">Whole head</tissue>
    </source>
</reference>
<keyword evidence="2" id="KW-0597">Phosphoprotein</keyword>
<dbReference type="InterPro" id="IPR011993">
    <property type="entry name" value="PH-like_dom_sf"/>
</dbReference>
<feature type="transmembrane region" description="Helical" evidence="5">
    <location>
        <begin position="1287"/>
        <end position="1307"/>
    </location>
</feature>
<accession>A0A8J6HMU0</accession>
<dbReference type="Pfam" id="PF10167">
    <property type="entry name" value="BORCS8"/>
    <property type="match status" value="1"/>
</dbReference>
<keyword evidence="9" id="KW-1185">Reference proteome</keyword>
<dbReference type="Pfam" id="PF14703">
    <property type="entry name" value="PHM7_cyt"/>
    <property type="match status" value="1"/>
</dbReference>
<feature type="transmembrane region" description="Helical" evidence="5">
    <location>
        <begin position="999"/>
        <end position="1021"/>
    </location>
</feature>
<keyword evidence="5" id="KW-0472">Membrane</keyword>
<feature type="region of interest" description="Disordered" evidence="4">
    <location>
        <begin position="1741"/>
        <end position="1767"/>
    </location>
</feature>
<feature type="transmembrane region" description="Helical" evidence="5">
    <location>
        <begin position="1434"/>
        <end position="1458"/>
    </location>
</feature>
<feature type="domain" description="PDZ" evidence="7">
    <location>
        <begin position="2680"/>
        <end position="2756"/>
    </location>
</feature>